<proteinExistence type="predicted"/>
<sequence length="50" mass="6139">MPTWNRKKVEVSYFAVAQQRRPGQYKNPYQKEIGYLALFWYLFLQLAKLR</sequence>
<organism evidence="1">
    <name type="scientific">Candidatus Kentrum sp. LFY</name>
    <dbReference type="NCBI Taxonomy" id="2126342"/>
    <lineage>
        <taxon>Bacteria</taxon>
        <taxon>Pseudomonadati</taxon>
        <taxon>Pseudomonadota</taxon>
        <taxon>Gammaproteobacteria</taxon>
        <taxon>Candidatus Kentrum</taxon>
    </lineage>
</organism>
<protein>
    <submittedName>
        <fullName evidence="1">Uncharacterized protein</fullName>
    </submittedName>
</protein>
<accession>A0A450ULW2</accession>
<dbReference type="AlphaFoldDB" id="A0A450ULW2"/>
<evidence type="ECO:0000313" key="1">
    <source>
        <dbReference type="EMBL" id="VFJ93513.1"/>
    </source>
</evidence>
<gene>
    <name evidence="1" type="ORF">BECKLFY1418B_GA0070995_10475</name>
</gene>
<reference evidence="1" key="1">
    <citation type="submission" date="2019-02" db="EMBL/GenBank/DDBJ databases">
        <authorList>
            <person name="Gruber-Vodicka R. H."/>
            <person name="Seah K. B. B."/>
        </authorList>
    </citation>
    <scope>NUCLEOTIDE SEQUENCE</scope>
    <source>
        <strain evidence="1">BECK_M7</strain>
    </source>
</reference>
<dbReference type="EMBL" id="CAADFF010000047">
    <property type="protein sequence ID" value="VFJ93513.1"/>
    <property type="molecule type" value="Genomic_DNA"/>
</dbReference>
<name>A0A450ULW2_9GAMM</name>